<proteinExistence type="predicted"/>
<name>A0A0E9X360_ANGAN</name>
<protein>
    <submittedName>
        <fullName evidence="1">Uncharacterized protein</fullName>
    </submittedName>
</protein>
<evidence type="ECO:0000313" key="1">
    <source>
        <dbReference type="EMBL" id="JAH97014.1"/>
    </source>
</evidence>
<reference evidence="1" key="2">
    <citation type="journal article" date="2015" name="Fish Shellfish Immunol.">
        <title>Early steps in the European eel (Anguilla anguilla)-Vibrio vulnificus interaction in the gills: Role of the RtxA13 toxin.</title>
        <authorList>
            <person name="Callol A."/>
            <person name="Pajuelo D."/>
            <person name="Ebbesson L."/>
            <person name="Teles M."/>
            <person name="MacKenzie S."/>
            <person name="Amaro C."/>
        </authorList>
    </citation>
    <scope>NUCLEOTIDE SEQUENCE</scope>
</reference>
<organism evidence="1">
    <name type="scientific">Anguilla anguilla</name>
    <name type="common">European freshwater eel</name>
    <name type="synonym">Muraena anguilla</name>
    <dbReference type="NCBI Taxonomy" id="7936"/>
    <lineage>
        <taxon>Eukaryota</taxon>
        <taxon>Metazoa</taxon>
        <taxon>Chordata</taxon>
        <taxon>Craniata</taxon>
        <taxon>Vertebrata</taxon>
        <taxon>Euteleostomi</taxon>
        <taxon>Actinopterygii</taxon>
        <taxon>Neopterygii</taxon>
        <taxon>Teleostei</taxon>
        <taxon>Anguilliformes</taxon>
        <taxon>Anguillidae</taxon>
        <taxon>Anguilla</taxon>
    </lineage>
</organism>
<dbReference type="EMBL" id="GBXM01011563">
    <property type="protein sequence ID" value="JAH97014.1"/>
    <property type="molecule type" value="Transcribed_RNA"/>
</dbReference>
<dbReference type="AlphaFoldDB" id="A0A0E9X360"/>
<accession>A0A0E9X360</accession>
<reference evidence="1" key="1">
    <citation type="submission" date="2014-11" db="EMBL/GenBank/DDBJ databases">
        <authorList>
            <person name="Amaro Gonzalez C."/>
        </authorList>
    </citation>
    <scope>NUCLEOTIDE SEQUENCE</scope>
</reference>
<sequence>MAYQTAGNRNRRARHLQLLPVCSNSLEYPPLDLLSLPPVDVTQVKIHFLIGVPLEHC</sequence>